<feature type="coiled-coil region" evidence="1">
    <location>
        <begin position="27"/>
        <end position="54"/>
    </location>
</feature>
<organism evidence="2">
    <name type="scientific">Caldilineaceae bacterium SB0662_bin_9</name>
    <dbReference type="NCBI Taxonomy" id="2605258"/>
    <lineage>
        <taxon>Bacteria</taxon>
        <taxon>Bacillati</taxon>
        <taxon>Chloroflexota</taxon>
        <taxon>Caldilineae</taxon>
        <taxon>Caldilineales</taxon>
        <taxon>Caldilineaceae</taxon>
    </lineage>
</organism>
<protein>
    <submittedName>
        <fullName evidence="2">Uncharacterized protein</fullName>
    </submittedName>
</protein>
<evidence type="ECO:0000313" key="2">
    <source>
        <dbReference type="EMBL" id="MYD91072.1"/>
    </source>
</evidence>
<evidence type="ECO:0000256" key="1">
    <source>
        <dbReference type="SAM" id="Coils"/>
    </source>
</evidence>
<comment type="caution">
    <text evidence="2">The sequence shown here is derived from an EMBL/GenBank/DDBJ whole genome shotgun (WGS) entry which is preliminary data.</text>
</comment>
<accession>A0A6B1DWQ0</accession>
<reference evidence="2" key="1">
    <citation type="submission" date="2019-09" db="EMBL/GenBank/DDBJ databases">
        <title>Characterisation of the sponge microbiome using genome-centric metagenomics.</title>
        <authorList>
            <person name="Engelberts J.P."/>
            <person name="Robbins S.J."/>
            <person name="De Goeij J.M."/>
            <person name="Aranda M."/>
            <person name="Bell S.C."/>
            <person name="Webster N.S."/>
        </authorList>
    </citation>
    <scope>NUCLEOTIDE SEQUENCE</scope>
    <source>
        <strain evidence="2">SB0662_bin_9</strain>
    </source>
</reference>
<dbReference type="AlphaFoldDB" id="A0A6B1DWQ0"/>
<name>A0A6B1DWQ0_9CHLR</name>
<keyword evidence="1" id="KW-0175">Coiled coil</keyword>
<gene>
    <name evidence="2" type="ORF">F4Y08_12180</name>
</gene>
<proteinExistence type="predicted"/>
<dbReference type="EMBL" id="VXPY01000086">
    <property type="protein sequence ID" value="MYD91072.1"/>
    <property type="molecule type" value="Genomic_DNA"/>
</dbReference>
<sequence length="139" mass="16083">MPLVGLALATIALAVVVWSGHPASVRAQDGELSLRSLSDRLESLTQRVDALEGNRVSGLTGDERCGLAVFRTLRDETVLDYKNTYDEWPQMDRVWIRFVEFDPESESIVVFYEDYIEDRWVTESWEDCTFLEASEWWEE</sequence>